<evidence type="ECO:0000313" key="2">
    <source>
        <dbReference type="Proteomes" id="UP001161406"/>
    </source>
</evidence>
<dbReference type="Proteomes" id="UP001161406">
    <property type="component" value="Unassembled WGS sequence"/>
</dbReference>
<proteinExistence type="predicted"/>
<organism evidence="1 2">
    <name type="scientific">Devosia yakushimensis</name>
    <dbReference type="NCBI Taxonomy" id="470028"/>
    <lineage>
        <taxon>Bacteria</taxon>
        <taxon>Pseudomonadati</taxon>
        <taxon>Pseudomonadota</taxon>
        <taxon>Alphaproteobacteria</taxon>
        <taxon>Hyphomicrobiales</taxon>
        <taxon>Devosiaceae</taxon>
        <taxon>Devosia</taxon>
    </lineage>
</organism>
<dbReference type="EMBL" id="BSNG01000001">
    <property type="protein sequence ID" value="GLQ09922.1"/>
    <property type="molecule type" value="Genomic_DNA"/>
</dbReference>
<reference evidence="1" key="2">
    <citation type="submission" date="2023-01" db="EMBL/GenBank/DDBJ databases">
        <title>Draft genome sequence of Devosia yakushimensis strain NBRC 103855.</title>
        <authorList>
            <person name="Sun Q."/>
            <person name="Mori K."/>
        </authorList>
    </citation>
    <scope>NUCLEOTIDE SEQUENCE</scope>
    <source>
        <strain evidence="1">NBRC 103855</strain>
    </source>
</reference>
<reference evidence="1" key="1">
    <citation type="journal article" date="2014" name="Int. J. Syst. Evol. Microbiol.">
        <title>Complete genome of a new Firmicutes species belonging to the dominant human colonic microbiota ('Ruminococcus bicirculans') reveals two chromosomes and a selective capacity to utilize plant glucans.</title>
        <authorList>
            <consortium name="NISC Comparative Sequencing Program"/>
            <person name="Wegmann U."/>
            <person name="Louis P."/>
            <person name="Goesmann A."/>
            <person name="Henrissat B."/>
            <person name="Duncan S.H."/>
            <person name="Flint H.J."/>
        </authorList>
    </citation>
    <scope>NUCLEOTIDE SEQUENCE</scope>
    <source>
        <strain evidence="1">NBRC 103855</strain>
    </source>
</reference>
<name>A0ABQ5UCV5_9HYPH</name>
<comment type="caution">
    <text evidence="1">The sequence shown here is derived from an EMBL/GenBank/DDBJ whole genome shotgun (WGS) entry which is preliminary data.</text>
</comment>
<dbReference type="RefSeq" id="WP_284390096.1">
    <property type="nucleotide sequence ID" value="NZ_BSNG01000001.1"/>
</dbReference>
<protein>
    <submittedName>
        <fullName evidence="1">Uncharacterized protein</fullName>
    </submittedName>
</protein>
<gene>
    <name evidence="1" type="ORF">GCM10007913_18540</name>
</gene>
<accession>A0ABQ5UCV5</accession>
<sequence length="70" mass="7695">MIKNSLPDPRYECVRDHLEQALAIAPKVLDAAPLRAHIEIAVEAAIELAYRAGAEDGTLPLFEADRAIRD</sequence>
<keyword evidence="2" id="KW-1185">Reference proteome</keyword>
<evidence type="ECO:0000313" key="1">
    <source>
        <dbReference type="EMBL" id="GLQ09922.1"/>
    </source>
</evidence>